<evidence type="ECO:0000256" key="2">
    <source>
        <dbReference type="SAM" id="SignalP"/>
    </source>
</evidence>
<dbReference type="Gene3D" id="3.40.190.150">
    <property type="entry name" value="Bordetella uptake gene, domain 1"/>
    <property type="match status" value="1"/>
</dbReference>
<comment type="caution">
    <text evidence="3">The sequence shown here is derived from an EMBL/GenBank/DDBJ whole genome shotgun (WGS) entry which is preliminary data.</text>
</comment>
<dbReference type="AlphaFoldDB" id="A0A246JDM2"/>
<dbReference type="InterPro" id="IPR005064">
    <property type="entry name" value="BUG"/>
</dbReference>
<proteinExistence type="inferred from homology"/>
<sequence length="336" mass="37007">MRFPHRFALAAVAASAMAAFSAPAAAQWKPTKAVEMVVPFSPGGASDQMARVIQAIATKHKLIDQPIVIQNKAGASGAEGIMDVKASSRDPHKVLVASTAVFTLPLATSLPFNWRELTPIAMIAQDQFVLWVNAETPYKTPKEFLDAVREKPGTFRMGGTSSKREDQVITASVEHGAGVKFTYIPYKGGGEASTQLVGKHIDANVNNPSESIAQWRAHQVRALCVFDDQRIEFKAKVTEQLSWADIPTCKEQGLNVQYTMLRGFFLPGGVSKEQQAFYTDVMKKVVETPEWKEYLERNALKPQFVSGQAFTEFLTQDETRHRDIMSKAGFLSAAAR</sequence>
<keyword evidence="4" id="KW-1185">Reference proteome</keyword>
<dbReference type="EMBL" id="NIOF01000004">
    <property type="protein sequence ID" value="OWQ90678.1"/>
    <property type="molecule type" value="Genomic_DNA"/>
</dbReference>
<dbReference type="Proteomes" id="UP000197468">
    <property type="component" value="Unassembled WGS sequence"/>
</dbReference>
<name>A0A246JDM2_9BURK</name>
<comment type="similarity">
    <text evidence="1">Belongs to the UPF0065 (bug) family.</text>
</comment>
<dbReference type="RefSeq" id="WP_088384885.1">
    <property type="nucleotide sequence ID" value="NZ_NIOF01000004.1"/>
</dbReference>
<dbReference type="PANTHER" id="PTHR42928:SF1">
    <property type="entry name" value="BLR4371 PROTEIN"/>
    <property type="match status" value="1"/>
</dbReference>
<dbReference type="InterPro" id="IPR042100">
    <property type="entry name" value="Bug_dom1"/>
</dbReference>
<feature type="chain" id="PRO_5012128391" evidence="2">
    <location>
        <begin position="25"/>
        <end position="336"/>
    </location>
</feature>
<evidence type="ECO:0000313" key="4">
    <source>
        <dbReference type="Proteomes" id="UP000197468"/>
    </source>
</evidence>
<dbReference type="CDD" id="cd07012">
    <property type="entry name" value="PBP2_Bug_TTT"/>
    <property type="match status" value="1"/>
</dbReference>
<keyword evidence="2" id="KW-0732">Signal</keyword>
<accession>A0A246JDM2</accession>
<feature type="signal peptide" evidence="2">
    <location>
        <begin position="1"/>
        <end position="24"/>
    </location>
</feature>
<evidence type="ECO:0000256" key="1">
    <source>
        <dbReference type="ARBA" id="ARBA00006987"/>
    </source>
</evidence>
<protein>
    <submittedName>
        <fullName evidence="3">Tricarboxylate transporter</fullName>
    </submittedName>
</protein>
<dbReference type="PANTHER" id="PTHR42928">
    <property type="entry name" value="TRICARBOXYLATE-BINDING PROTEIN"/>
    <property type="match status" value="1"/>
</dbReference>
<dbReference type="OrthoDB" id="7246401at2"/>
<dbReference type="PIRSF" id="PIRSF017082">
    <property type="entry name" value="YflP"/>
    <property type="match status" value="1"/>
</dbReference>
<dbReference type="Gene3D" id="3.40.190.10">
    <property type="entry name" value="Periplasmic binding protein-like II"/>
    <property type="match status" value="1"/>
</dbReference>
<dbReference type="Pfam" id="PF03401">
    <property type="entry name" value="TctC"/>
    <property type="match status" value="1"/>
</dbReference>
<organism evidence="3 4">
    <name type="scientific">Roseateles aquatilis</name>
    <dbReference type="NCBI Taxonomy" id="431061"/>
    <lineage>
        <taxon>Bacteria</taxon>
        <taxon>Pseudomonadati</taxon>
        <taxon>Pseudomonadota</taxon>
        <taxon>Betaproteobacteria</taxon>
        <taxon>Burkholderiales</taxon>
        <taxon>Sphaerotilaceae</taxon>
        <taxon>Roseateles</taxon>
    </lineage>
</organism>
<reference evidence="3 4" key="1">
    <citation type="journal article" date="2008" name="Int. J. Syst. Evol. Microbiol.">
        <title>Description of Roseateles aquatilis sp. nov. and Roseateles terrae sp. nov., in the class Betaproteobacteria, and emended description of the genus Roseateles.</title>
        <authorList>
            <person name="Gomila M."/>
            <person name="Bowien B."/>
            <person name="Falsen E."/>
            <person name="Moore E.R."/>
            <person name="Lalucat J."/>
        </authorList>
    </citation>
    <scope>NUCLEOTIDE SEQUENCE [LARGE SCALE GENOMIC DNA]</scope>
    <source>
        <strain evidence="3 4">CCUG 48205</strain>
    </source>
</reference>
<evidence type="ECO:0000313" key="3">
    <source>
        <dbReference type="EMBL" id="OWQ90678.1"/>
    </source>
</evidence>
<gene>
    <name evidence="3" type="ORF">CDN99_10825</name>
</gene>